<organism evidence="1">
    <name type="scientific">Cyanothece sp. (strain PCC 7425 / ATCC 29141)</name>
    <dbReference type="NCBI Taxonomy" id="395961"/>
    <lineage>
        <taxon>Bacteria</taxon>
        <taxon>Bacillati</taxon>
        <taxon>Cyanobacteriota</taxon>
        <taxon>Cyanophyceae</taxon>
        <taxon>Gomontiellales</taxon>
        <taxon>Cyanothecaceae</taxon>
        <taxon>Cyanothece</taxon>
    </lineage>
</organism>
<dbReference type="AlphaFoldDB" id="B8HXJ5"/>
<proteinExistence type="predicted"/>
<accession>B8HXJ5</accession>
<dbReference type="eggNOG" id="ENOG5031A7A">
    <property type="taxonomic scope" value="Bacteria"/>
</dbReference>
<protein>
    <submittedName>
        <fullName evidence="1">Uncharacterized protein</fullName>
    </submittedName>
</protein>
<dbReference type="OrthoDB" id="6297335at2"/>
<dbReference type="KEGG" id="cyn:Cyan7425_4227"/>
<evidence type="ECO:0000313" key="1">
    <source>
        <dbReference type="EMBL" id="ACL46540.1"/>
    </source>
</evidence>
<dbReference type="EMBL" id="CP001344">
    <property type="protein sequence ID" value="ACL46540.1"/>
    <property type="molecule type" value="Genomic_DNA"/>
</dbReference>
<dbReference type="HOGENOM" id="CLU_152355_0_0_3"/>
<sequence>MKIQFLNVDLEIENYQSLQPIVEDFGDAAINLYSGKAHGHYLATFEAPHTADVDSIISYFCNLVESLSGEAKILWETAFTRVFDIGFESGTETRSYLTEIRSETIKRLATLGASVRVTIYSPPPHQNSL</sequence>
<name>B8HXJ5_CYAP4</name>
<gene>
    <name evidence="1" type="ordered locus">Cyan7425_4227</name>
</gene>
<reference evidence="1" key="1">
    <citation type="submission" date="2009-01" db="EMBL/GenBank/DDBJ databases">
        <title>Complete sequence of chromosome Cyanothece sp. PCC 7425.</title>
        <authorList>
            <consortium name="US DOE Joint Genome Institute"/>
            <person name="Lucas S."/>
            <person name="Copeland A."/>
            <person name="Lapidus A."/>
            <person name="Glavina del Rio T."/>
            <person name="Dalin E."/>
            <person name="Tice H."/>
            <person name="Bruce D."/>
            <person name="Goodwin L."/>
            <person name="Pitluck S."/>
            <person name="Sims D."/>
            <person name="Meineke L."/>
            <person name="Brettin T."/>
            <person name="Detter J.C."/>
            <person name="Han C."/>
            <person name="Larimer F."/>
            <person name="Land M."/>
            <person name="Hauser L."/>
            <person name="Kyrpides N."/>
            <person name="Ovchinnikova G."/>
            <person name="Liberton M."/>
            <person name="Stoeckel J."/>
            <person name="Banerjee A."/>
            <person name="Singh A."/>
            <person name="Page L."/>
            <person name="Sato H."/>
            <person name="Zhao L."/>
            <person name="Sherman L."/>
            <person name="Pakrasi H."/>
            <person name="Richardson P."/>
        </authorList>
    </citation>
    <scope>NUCLEOTIDE SEQUENCE</scope>
    <source>
        <strain evidence="1">PCC 7425</strain>
    </source>
</reference>